<dbReference type="GO" id="GO:0006508">
    <property type="term" value="P:proteolysis"/>
    <property type="evidence" value="ECO:0007669"/>
    <property type="project" value="UniProtKB-KW"/>
</dbReference>
<dbReference type="Proteomes" id="UP000237271">
    <property type="component" value="Unassembled WGS sequence"/>
</dbReference>
<accession>A0A2P4XZ90</accession>
<dbReference type="SUPFAM" id="SSF56672">
    <property type="entry name" value="DNA/RNA polymerases"/>
    <property type="match status" value="1"/>
</dbReference>
<sequence length="140" mass="15782">MLFANNWALSSTLMQMHDDKQHPVRFCGRVLKGNEVNYHPAEKEVLALLQLLKICHTLLAGKVLHVYTRFSTLEWVFQSTSLYGRAESLEHIAPPSKNSATVRLDPELLYAKLPRHYKGYVLSFDGSAKTEKNGGYGSCS</sequence>
<keyword evidence="3" id="KW-0548">Nucleotidyltransferase</keyword>
<keyword evidence="1" id="KW-0645">Protease</keyword>
<evidence type="ECO:0000313" key="10">
    <source>
        <dbReference type="EMBL" id="POM70809.1"/>
    </source>
</evidence>
<evidence type="ECO:0000256" key="2">
    <source>
        <dbReference type="ARBA" id="ARBA00022679"/>
    </source>
</evidence>
<evidence type="ECO:0000256" key="5">
    <source>
        <dbReference type="ARBA" id="ARBA00022750"/>
    </source>
</evidence>
<dbReference type="OrthoDB" id="126071at2759"/>
<keyword evidence="2" id="KW-0808">Transferase</keyword>
<reference evidence="10 11" key="1">
    <citation type="journal article" date="2017" name="Genome Biol. Evol.">
        <title>Phytophthora megakarya and P. palmivora, closely related causal agents of cacao black pod rot, underwent increases in genome sizes and gene numbers by different mechanisms.</title>
        <authorList>
            <person name="Ali S.S."/>
            <person name="Shao J."/>
            <person name="Lary D.J."/>
            <person name="Kronmiller B."/>
            <person name="Shen D."/>
            <person name="Strem M.D."/>
            <person name="Amoako-Attah I."/>
            <person name="Akrofi A.Y."/>
            <person name="Begoude B.A."/>
            <person name="Ten Hoopen G.M."/>
            <person name="Coulibaly K."/>
            <person name="Kebe B.I."/>
            <person name="Melnick R.L."/>
            <person name="Guiltinan M.J."/>
            <person name="Tyler B.M."/>
            <person name="Meinhardt L.W."/>
            <person name="Bailey B.A."/>
        </authorList>
    </citation>
    <scope>NUCLEOTIDE SEQUENCE [LARGE SCALE GENOMIC DNA]</scope>
    <source>
        <strain evidence="11">sbr112.9</strain>
    </source>
</reference>
<evidence type="ECO:0000256" key="3">
    <source>
        <dbReference type="ARBA" id="ARBA00022695"/>
    </source>
</evidence>
<keyword evidence="7" id="KW-0378">Hydrolase</keyword>
<gene>
    <name evidence="10" type="ORF">PHPALM_12700</name>
</gene>
<dbReference type="EMBL" id="NCKW01006768">
    <property type="protein sequence ID" value="POM70809.1"/>
    <property type="molecule type" value="Genomic_DNA"/>
</dbReference>
<evidence type="ECO:0000256" key="1">
    <source>
        <dbReference type="ARBA" id="ARBA00022670"/>
    </source>
</evidence>
<organism evidence="10 11">
    <name type="scientific">Phytophthora palmivora</name>
    <dbReference type="NCBI Taxonomy" id="4796"/>
    <lineage>
        <taxon>Eukaryota</taxon>
        <taxon>Sar</taxon>
        <taxon>Stramenopiles</taxon>
        <taxon>Oomycota</taxon>
        <taxon>Peronosporomycetes</taxon>
        <taxon>Peronosporales</taxon>
        <taxon>Peronosporaceae</taxon>
        <taxon>Phytophthora</taxon>
    </lineage>
</organism>
<keyword evidence="8" id="KW-0695">RNA-directed DNA polymerase</keyword>
<evidence type="ECO:0000256" key="6">
    <source>
        <dbReference type="ARBA" id="ARBA00022759"/>
    </source>
</evidence>
<keyword evidence="6" id="KW-0255">Endonuclease</keyword>
<dbReference type="PANTHER" id="PTHR33064">
    <property type="entry name" value="POL PROTEIN"/>
    <property type="match status" value="1"/>
</dbReference>
<protein>
    <recommendedName>
        <fullName evidence="9">Reverse transcriptase RNase H-like domain-containing protein</fullName>
    </recommendedName>
</protein>
<evidence type="ECO:0000256" key="8">
    <source>
        <dbReference type="ARBA" id="ARBA00022918"/>
    </source>
</evidence>
<dbReference type="InterPro" id="IPR041373">
    <property type="entry name" value="RT_RNaseH"/>
</dbReference>
<name>A0A2P4XZ90_9STRA</name>
<keyword evidence="4" id="KW-0540">Nuclease</keyword>
<dbReference type="InterPro" id="IPR051320">
    <property type="entry name" value="Viral_Replic_Matur_Polypro"/>
</dbReference>
<dbReference type="PANTHER" id="PTHR33064:SF37">
    <property type="entry name" value="RIBONUCLEASE H"/>
    <property type="match status" value="1"/>
</dbReference>
<dbReference type="Pfam" id="PF17917">
    <property type="entry name" value="RT_RNaseH"/>
    <property type="match status" value="1"/>
</dbReference>
<dbReference type="GO" id="GO:0004190">
    <property type="term" value="F:aspartic-type endopeptidase activity"/>
    <property type="evidence" value="ECO:0007669"/>
    <property type="project" value="UniProtKB-KW"/>
</dbReference>
<evidence type="ECO:0000259" key="9">
    <source>
        <dbReference type="Pfam" id="PF17917"/>
    </source>
</evidence>
<dbReference type="GO" id="GO:0004519">
    <property type="term" value="F:endonuclease activity"/>
    <property type="evidence" value="ECO:0007669"/>
    <property type="project" value="UniProtKB-KW"/>
</dbReference>
<evidence type="ECO:0000256" key="7">
    <source>
        <dbReference type="ARBA" id="ARBA00022801"/>
    </source>
</evidence>
<keyword evidence="5" id="KW-0064">Aspartyl protease</keyword>
<comment type="caution">
    <text evidence="10">The sequence shown here is derived from an EMBL/GenBank/DDBJ whole genome shotgun (WGS) entry which is preliminary data.</text>
</comment>
<dbReference type="InterPro" id="IPR043502">
    <property type="entry name" value="DNA/RNA_pol_sf"/>
</dbReference>
<proteinExistence type="predicted"/>
<dbReference type="GO" id="GO:0003964">
    <property type="term" value="F:RNA-directed DNA polymerase activity"/>
    <property type="evidence" value="ECO:0007669"/>
    <property type="project" value="UniProtKB-KW"/>
</dbReference>
<evidence type="ECO:0000256" key="4">
    <source>
        <dbReference type="ARBA" id="ARBA00022722"/>
    </source>
</evidence>
<dbReference type="AlphaFoldDB" id="A0A2P4XZ90"/>
<keyword evidence="11" id="KW-1185">Reference proteome</keyword>
<feature type="domain" description="Reverse transcriptase RNase H-like" evidence="9">
    <location>
        <begin position="4"/>
        <end position="85"/>
    </location>
</feature>
<evidence type="ECO:0000313" key="11">
    <source>
        <dbReference type="Proteomes" id="UP000237271"/>
    </source>
</evidence>